<feature type="transmembrane region" description="Helical" evidence="1">
    <location>
        <begin position="99"/>
        <end position="121"/>
    </location>
</feature>
<evidence type="ECO:0000313" key="2">
    <source>
        <dbReference type="EMBL" id="MBC9252957.1"/>
    </source>
</evidence>
<comment type="caution">
    <text evidence="2">The sequence shown here is derived from an EMBL/GenBank/DDBJ whole genome shotgun (WGS) entry which is preliminary data.</text>
</comment>
<evidence type="ECO:0000256" key="1">
    <source>
        <dbReference type="SAM" id="Phobius"/>
    </source>
</evidence>
<dbReference type="EMBL" id="LZEU01000001">
    <property type="protein sequence ID" value="MBC9252957.1"/>
    <property type="molecule type" value="Genomic_DNA"/>
</dbReference>
<keyword evidence="1" id="KW-0812">Transmembrane</keyword>
<keyword evidence="3" id="KW-1185">Reference proteome</keyword>
<proteinExistence type="predicted"/>
<evidence type="ECO:0008006" key="4">
    <source>
        <dbReference type="Google" id="ProtNLM"/>
    </source>
</evidence>
<evidence type="ECO:0000313" key="3">
    <source>
        <dbReference type="Proteomes" id="UP000744555"/>
    </source>
</evidence>
<sequence>MAWLWIFPLIGVALLAGAVAVQVHRVGDQVNMLATTGTVTDIAGGCPTIEFSTGNGEPVSFRGGVCSNPPSFAIGESVAVLYEAANPSHAQLDSFMENWFVSLILGGIGALFTLLGLVFVLPPLFAKRRAAELRVSGLPVFADLVSVRLNESLSINGVHPWKIDAQWLNPATNKLHLFSSDNLWFDPSPYITEKQVRVLIDPNKPKRYSMDVSFLPELAD</sequence>
<keyword evidence="1" id="KW-0472">Membrane</keyword>
<gene>
    <name evidence="2" type="ORF">A9179_22070</name>
</gene>
<name>A0ABR7S5V0_AQUAC</name>
<organism evidence="2 3">
    <name type="scientific">Aquipseudomonas alcaligenes</name>
    <name type="common">Pseudomonas alcaligenes</name>
    <dbReference type="NCBI Taxonomy" id="43263"/>
    <lineage>
        <taxon>Bacteria</taxon>
        <taxon>Pseudomonadati</taxon>
        <taxon>Pseudomonadota</taxon>
        <taxon>Gammaproteobacteria</taxon>
        <taxon>Pseudomonadales</taxon>
        <taxon>Pseudomonadaceae</taxon>
        <taxon>Aquipseudomonas</taxon>
    </lineage>
</organism>
<protein>
    <recommendedName>
        <fullName evidence="4">DUF3592 domain-containing protein</fullName>
    </recommendedName>
</protein>
<keyword evidence="1" id="KW-1133">Transmembrane helix</keyword>
<dbReference type="Proteomes" id="UP000744555">
    <property type="component" value="Unassembled WGS sequence"/>
</dbReference>
<accession>A0ABR7S5V0</accession>
<reference evidence="2 3" key="1">
    <citation type="submission" date="2016-06" db="EMBL/GenBank/DDBJ databases">
        <authorList>
            <person name="Ramos C."/>
            <person name="Pintado A."/>
            <person name="Crespo-Gomez J.I."/>
        </authorList>
    </citation>
    <scope>NUCLEOTIDE SEQUENCE [LARGE SCALE GENOMIC DNA]</scope>
    <source>
        <strain evidence="2 3">AVO110</strain>
    </source>
</reference>